<reference evidence="2" key="1">
    <citation type="journal article" date="2024" name="Proc. Natl. Acad. Sci. U.S.A.">
        <title>Extraordinary preservation of gene collinearity over three hundred million years revealed in homosporous lycophytes.</title>
        <authorList>
            <person name="Li C."/>
            <person name="Wickell D."/>
            <person name="Kuo L.Y."/>
            <person name="Chen X."/>
            <person name="Nie B."/>
            <person name="Liao X."/>
            <person name="Peng D."/>
            <person name="Ji J."/>
            <person name="Jenkins J."/>
            <person name="Williams M."/>
            <person name="Shu S."/>
            <person name="Plott C."/>
            <person name="Barry K."/>
            <person name="Rajasekar S."/>
            <person name="Grimwood J."/>
            <person name="Han X."/>
            <person name="Sun S."/>
            <person name="Hou Z."/>
            <person name="He W."/>
            <person name="Dai G."/>
            <person name="Sun C."/>
            <person name="Schmutz J."/>
            <person name="Leebens-Mack J.H."/>
            <person name="Li F.W."/>
            <person name="Wang L."/>
        </authorList>
    </citation>
    <scope>NUCLEOTIDE SEQUENCE [LARGE SCALE GENOMIC DNA]</scope>
    <source>
        <strain evidence="2">cv. PW_Plant_1</strain>
    </source>
</reference>
<evidence type="ECO:0000313" key="1">
    <source>
        <dbReference type="EMBL" id="KAJ7528835.1"/>
    </source>
</evidence>
<evidence type="ECO:0000313" key="2">
    <source>
        <dbReference type="Proteomes" id="UP001162992"/>
    </source>
</evidence>
<gene>
    <name evidence="1" type="ORF">O6H91_15G022300</name>
</gene>
<dbReference type="Proteomes" id="UP001162992">
    <property type="component" value="Chromosome 15"/>
</dbReference>
<sequence length="424" mass="48039">MDNLEENVNEAALDKGNQVPRKLSARLRTKRRRSSAEYRSDCITKYRSGNEAEGRVEEICQSSASELEDIISSPSILQKRTKQRSGSGGKDSKSAKTGRLGTILGRSKANPLKHLAIILLKKLQSSQGKACNLLQIAKEIHSEAKDKHNPTLRRIYDVVNVCEGAGLLVRTFGSSSKRIAVLQRSLMISGPKNEPSQYNGSQVPRPIQPFPAEEGASNVCLKLKGKRRSSRGTEIRWLGPIPANSRVQLNLNQLLRKKQLLLRYRDEILARLTEKKREYQNLVKQLQMKYRLVDYNQDRVCSSISNDEGVPNPSIFHSVQEATDLKLEQTSVCWDDSFFYDGSLCDLLENGLKEECCSTFGVEKVLLMPFVIIATESRTNIDITMEGDPTYRVNIRFDDKFQLYDHIQLIELLLNKHKPVYENL</sequence>
<protein>
    <submittedName>
        <fullName evidence="1">Uncharacterized protein</fullName>
    </submittedName>
</protein>
<accession>A0ACC2BGH3</accession>
<name>A0ACC2BGH3_DIPCM</name>
<keyword evidence="2" id="KW-1185">Reference proteome</keyword>
<comment type="caution">
    <text evidence="1">The sequence shown here is derived from an EMBL/GenBank/DDBJ whole genome shotgun (WGS) entry which is preliminary data.</text>
</comment>
<proteinExistence type="predicted"/>
<organism evidence="1 2">
    <name type="scientific">Diphasiastrum complanatum</name>
    <name type="common">Issler's clubmoss</name>
    <name type="synonym">Lycopodium complanatum</name>
    <dbReference type="NCBI Taxonomy" id="34168"/>
    <lineage>
        <taxon>Eukaryota</taxon>
        <taxon>Viridiplantae</taxon>
        <taxon>Streptophyta</taxon>
        <taxon>Embryophyta</taxon>
        <taxon>Tracheophyta</taxon>
        <taxon>Lycopodiopsida</taxon>
        <taxon>Lycopodiales</taxon>
        <taxon>Lycopodiaceae</taxon>
        <taxon>Lycopodioideae</taxon>
        <taxon>Diphasiastrum</taxon>
    </lineage>
</organism>
<dbReference type="EMBL" id="CM055106">
    <property type="protein sequence ID" value="KAJ7528835.1"/>
    <property type="molecule type" value="Genomic_DNA"/>
</dbReference>